<dbReference type="PROSITE" id="PS51071">
    <property type="entry name" value="HTH_RPIR"/>
    <property type="match status" value="1"/>
</dbReference>
<evidence type="ECO:0000256" key="1">
    <source>
        <dbReference type="ARBA" id="ARBA00023015"/>
    </source>
</evidence>
<dbReference type="Gene3D" id="3.40.50.10490">
    <property type="entry name" value="Glucose-6-phosphate isomerase like protein, domain 1"/>
    <property type="match status" value="1"/>
</dbReference>
<feature type="domain" description="HTH rpiR-type" evidence="4">
    <location>
        <begin position="2"/>
        <end position="78"/>
    </location>
</feature>
<dbReference type="SUPFAM" id="SSF46689">
    <property type="entry name" value="Homeodomain-like"/>
    <property type="match status" value="1"/>
</dbReference>
<feature type="domain" description="SIS" evidence="5">
    <location>
        <begin position="125"/>
        <end position="262"/>
    </location>
</feature>
<keyword evidence="2" id="KW-0238">DNA-binding</keyword>
<organism evidence="6 7">
    <name type="scientific">Bacillus salipaludis</name>
    <dbReference type="NCBI Taxonomy" id="2547811"/>
    <lineage>
        <taxon>Bacteria</taxon>
        <taxon>Bacillati</taxon>
        <taxon>Bacillota</taxon>
        <taxon>Bacilli</taxon>
        <taxon>Bacillales</taxon>
        <taxon>Bacillaceae</taxon>
        <taxon>Bacillus</taxon>
    </lineage>
</organism>
<gene>
    <name evidence="6" type="ORF">ACJEBI_22645</name>
</gene>
<keyword evidence="1" id="KW-0805">Transcription regulation</keyword>
<dbReference type="InterPro" id="IPR009057">
    <property type="entry name" value="Homeodomain-like_sf"/>
</dbReference>
<dbReference type="InterPro" id="IPR035472">
    <property type="entry name" value="RpiR-like_SIS"/>
</dbReference>
<comment type="caution">
    <text evidence="6">The sequence shown here is derived from an EMBL/GenBank/DDBJ whole genome shotgun (WGS) entry which is preliminary data.</text>
</comment>
<evidence type="ECO:0000256" key="2">
    <source>
        <dbReference type="ARBA" id="ARBA00023125"/>
    </source>
</evidence>
<name>A0ABW8RL57_9BACI</name>
<evidence type="ECO:0000259" key="5">
    <source>
        <dbReference type="PROSITE" id="PS51464"/>
    </source>
</evidence>
<dbReference type="RefSeq" id="WP_406582734.1">
    <property type="nucleotide sequence ID" value="NZ_JBJHQH010000021.1"/>
</dbReference>
<dbReference type="CDD" id="cd05013">
    <property type="entry name" value="SIS_RpiR"/>
    <property type="match status" value="1"/>
</dbReference>
<dbReference type="Pfam" id="PF01418">
    <property type="entry name" value="HTH_6"/>
    <property type="match status" value="1"/>
</dbReference>
<proteinExistence type="predicted"/>
<evidence type="ECO:0000259" key="4">
    <source>
        <dbReference type="PROSITE" id="PS51071"/>
    </source>
</evidence>
<dbReference type="EMBL" id="JBJHQH010000021">
    <property type="protein sequence ID" value="MFK9094261.1"/>
    <property type="molecule type" value="Genomic_DNA"/>
</dbReference>
<keyword evidence="3" id="KW-0804">Transcription</keyword>
<dbReference type="PROSITE" id="PS51464">
    <property type="entry name" value="SIS"/>
    <property type="match status" value="1"/>
</dbReference>
<dbReference type="InterPro" id="IPR047640">
    <property type="entry name" value="RpiR-like"/>
</dbReference>
<sequence>MTNFIEKIKENYPSFSSGHKKVGKYVMDHPQSVAMNSASQLGQEAGVSETTVIRFCYALGYSGYSEMQNEVRKHLIFQKSSLQEYLADKEGNDPHPTFFVRSLQRDMANIQTLMEKINMDDIHLAARKIYDSTNILVTGVRTSFAVAHWLSFTLNIIKGHSHLVQPGIDDINYLLTTVDSQSVFIAISFHRYSSMTLDLAELAKKQGAFVIGITDSALSPLRELSDILIPINLSTTSTIDSAPAVFSLVNAIVAGVTVIDKESIEKRREAYENFYPGKFLV</sequence>
<dbReference type="InterPro" id="IPR046348">
    <property type="entry name" value="SIS_dom_sf"/>
</dbReference>
<keyword evidence="7" id="KW-1185">Reference proteome</keyword>
<dbReference type="Gene3D" id="1.10.10.10">
    <property type="entry name" value="Winged helix-like DNA-binding domain superfamily/Winged helix DNA-binding domain"/>
    <property type="match status" value="1"/>
</dbReference>
<protein>
    <submittedName>
        <fullName evidence="6">MurR/RpiR family transcriptional regulator</fullName>
    </submittedName>
</protein>
<evidence type="ECO:0000313" key="7">
    <source>
        <dbReference type="Proteomes" id="UP001623041"/>
    </source>
</evidence>
<dbReference type="InterPro" id="IPR036388">
    <property type="entry name" value="WH-like_DNA-bd_sf"/>
</dbReference>
<dbReference type="Proteomes" id="UP001623041">
    <property type="component" value="Unassembled WGS sequence"/>
</dbReference>
<dbReference type="Pfam" id="PF01380">
    <property type="entry name" value="SIS"/>
    <property type="match status" value="1"/>
</dbReference>
<dbReference type="PANTHER" id="PTHR30514">
    <property type="entry name" value="GLUCOKINASE"/>
    <property type="match status" value="1"/>
</dbReference>
<evidence type="ECO:0000256" key="3">
    <source>
        <dbReference type="ARBA" id="ARBA00023163"/>
    </source>
</evidence>
<evidence type="ECO:0000313" key="6">
    <source>
        <dbReference type="EMBL" id="MFK9094261.1"/>
    </source>
</evidence>
<dbReference type="PANTHER" id="PTHR30514:SF18">
    <property type="entry name" value="RPIR-FAMILY TRANSCRIPTIONAL REGULATOR"/>
    <property type="match status" value="1"/>
</dbReference>
<accession>A0ABW8RL57</accession>
<dbReference type="InterPro" id="IPR001347">
    <property type="entry name" value="SIS_dom"/>
</dbReference>
<dbReference type="InterPro" id="IPR000281">
    <property type="entry name" value="HTH_RpiR"/>
</dbReference>
<dbReference type="SUPFAM" id="SSF53697">
    <property type="entry name" value="SIS domain"/>
    <property type="match status" value="1"/>
</dbReference>
<reference evidence="6 7" key="1">
    <citation type="submission" date="2024-11" db="EMBL/GenBank/DDBJ databases">
        <authorList>
            <person name="Lucas J.A."/>
        </authorList>
    </citation>
    <scope>NUCLEOTIDE SEQUENCE [LARGE SCALE GENOMIC DNA]</scope>
    <source>
        <strain evidence="6 7">Z 5.4</strain>
    </source>
</reference>